<sequence length="11" mass="1278">MNLRSKMGNIN</sequence>
<accession>A0A2P2QKY7</accession>
<organism evidence="1">
    <name type="scientific">Rhizophora mucronata</name>
    <name type="common">Asiatic mangrove</name>
    <dbReference type="NCBI Taxonomy" id="61149"/>
    <lineage>
        <taxon>Eukaryota</taxon>
        <taxon>Viridiplantae</taxon>
        <taxon>Streptophyta</taxon>
        <taxon>Embryophyta</taxon>
        <taxon>Tracheophyta</taxon>
        <taxon>Spermatophyta</taxon>
        <taxon>Magnoliopsida</taxon>
        <taxon>eudicotyledons</taxon>
        <taxon>Gunneridae</taxon>
        <taxon>Pentapetalae</taxon>
        <taxon>rosids</taxon>
        <taxon>fabids</taxon>
        <taxon>Malpighiales</taxon>
        <taxon>Rhizophoraceae</taxon>
        <taxon>Rhizophora</taxon>
    </lineage>
</organism>
<proteinExistence type="predicted"/>
<reference evidence="1" key="1">
    <citation type="submission" date="2018-02" db="EMBL/GenBank/DDBJ databases">
        <title>Rhizophora mucronata_Transcriptome.</title>
        <authorList>
            <person name="Meera S.P."/>
            <person name="Sreeshan A."/>
            <person name="Augustine A."/>
        </authorList>
    </citation>
    <scope>NUCLEOTIDE SEQUENCE</scope>
    <source>
        <tissue evidence="1">Leaf</tissue>
    </source>
</reference>
<name>A0A2P2QKY7_RHIMU</name>
<protein>
    <submittedName>
        <fullName evidence="1">Uncharacterized protein</fullName>
    </submittedName>
</protein>
<dbReference type="EMBL" id="GGEC01087083">
    <property type="protein sequence ID" value="MBX67567.1"/>
    <property type="molecule type" value="Transcribed_RNA"/>
</dbReference>
<evidence type="ECO:0000313" key="1">
    <source>
        <dbReference type="EMBL" id="MBX67567.1"/>
    </source>
</evidence>